<evidence type="ECO:0000313" key="3">
    <source>
        <dbReference type="Proteomes" id="UP000707535"/>
    </source>
</evidence>
<name>A0A921K0N5_9LACO</name>
<dbReference type="Proteomes" id="UP000707535">
    <property type="component" value="Unassembled WGS sequence"/>
</dbReference>
<evidence type="ECO:0008006" key="4">
    <source>
        <dbReference type="Google" id="ProtNLM"/>
    </source>
</evidence>
<reference evidence="2" key="1">
    <citation type="journal article" date="2021" name="PeerJ">
        <title>Extensive microbial diversity within the chicken gut microbiome revealed by metagenomics and culture.</title>
        <authorList>
            <person name="Gilroy R."/>
            <person name="Ravi A."/>
            <person name="Getino M."/>
            <person name="Pursley I."/>
            <person name="Horton D.L."/>
            <person name="Alikhan N.F."/>
            <person name="Baker D."/>
            <person name="Gharbi K."/>
            <person name="Hall N."/>
            <person name="Watson M."/>
            <person name="Adriaenssens E.M."/>
            <person name="Foster-Nyarko E."/>
            <person name="Jarju S."/>
            <person name="Secka A."/>
            <person name="Antonio M."/>
            <person name="Oren A."/>
            <person name="Chaudhuri R.R."/>
            <person name="La Ragione R."/>
            <person name="Hildebrand F."/>
            <person name="Pallen M.J."/>
        </authorList>
    </citation>
    <scope>NUCLEOTIDE SEQUENCE</scope>
    <source>
        <strain evidence="2">CHK174-6876</strain>
    </source>
</reference>
<evidence type="ECO:0000256" key="1">
    <source>
        <dbReference type="SAM" id="Phobius"/>
    </source>
</evidence>
<feature type="transmembrane region" description="Helical" evidence="1">
    <location>
        <begin position="373"/>
        <end position="390"/>
    </location>
</feature>
<feature type="transmembrane region" description="Helical" evidence="1">
    <location>
        <begin position="79"/>
        <end position="104"/>
    </location>
</feature>
<feature type="transmembrane region" description="Helical" evidence="1">
    <location>
        <begin position="349"/>
        <end position="367"/>
    </location>
</feature>
<dbReference type="AlphaFoldDB" id="A0A921K0N5"/>
<feature type="transmembrane region" description="Helical" evidence="1">
    <location>
        <begin position="20"/>
        <end position="41"/>
    </location>
</feature>
<gene>
    <name evidence="2" type="ORF">K8V00_05960</name>
</gene>
<protein>
    <recommendedName>
        <fullName evidence="4">Polysaccharide polymerase</fullName>
    </recommendedName>
</protein>
<feature type="transmembrane region" description="Helical" evidence="1">
    <location>
        <begin position="187"/>
        <end position="204"/>
    </location>
</feature>
<accession>A0A921K0N5</accession>
<feature type="transmembrane region" description="Helical" evidence="1">
    <location>
        <begin position="233"/>
        <end position="256"/>
    </location>
</feature>
<feature type="transmembrane region" description="Helical" evidence="1">
    <location>
        <begin position="116"/>
        <end position="140"/>
    </location>
</feature>
<feature type="transmembrane region" description="Helical" evidence="1">
    <location>
        <begin position="210"/>
        <end position="226"/>
    </location>
</feature>
<reference evidence="2" key="2">
    <citation type="submission" date="2021-09" db="EMBL/GenBank/DDBJ databases">
        <authorList>
            <person name="Gilroy R."/>
        </authorList>
    </citation>
    <scope>NUCLEOTIDE SEQUENCE</scope>
    <source>
        <strain evidence="2">CHK174-6876</strain>
    </source>
</reference>
<evidence type="ECO:0000313" key="2">
    <source>
        <dbReference type="EMBL" id="HJE97147.1"/>
    </source>
</evidence>
<feature type="transmembrane region" description="Helical" evidence="1">
    <location>
        <begin position="315"/>
        <end position="337"/>
    </location>
</feature>
<organism evidence="2 3">
    <name type="scientific">Ligilactobacillus acidipiscis</name>
    <dbReference type="NCBI Taxonomy" id="89059"/>
    <lineage>
        <taxon>Bacteria</taxon>
        <taxon>Bacillati</taxon>
        <taxon>Bacillota</taxon>
        <taxon>Bacilli</taxon>
        <taxon>Lactobacillales</taxon>
        <taxon>Lactobacillaceae</taxon>
        <taxon>Ligilactobacillus</taxon>
    </lineage>
</organism>
<sequence length="421" mass="49199">MKTLYTGNFVHRGNTNWTEKIYLAAFVCVLTAFFLKSTLFIPGRISYFFLYKFIQAASILAVIKSLFIEQKLTKEKIFYLAGLTCLFGLSFLANNFDLFYYFLFALSASRVDFHKILVVFFGVNFWGTLIVIFAEWINFIPNQVQFRPDQPGLIRYSMGFSSPTDFSARVFYIILSYMLLKKFSLKFYDYLGIMLSTLVMYVITNARLDGLLIFLLLICTWVYPFVKVSINKVSYLFWYASSVIFICANILIAFFYDPANKILNRIDVILSRRLTFGHAALTRYKLGLVGKPIQEFGNGGLHPNPQNYFFIDSSYIRLLVMSGIIVFLLVLVLLYFIFFRIKLTRSTFFLIYVFFIILSSAFDQYFLDLSYNLLFFLLFADLNWFIPNRMSERKENSKKLHTITGMELKRNGTNYMSKKTI</sequence>
<comment type="caution">
    <text evidence="2">The sequence shown here is derived from an EMBL/GenBank/DDBJ whole genome shotgun (WGS) entry which is preliminary data.</text>
</comment>
<keyword evidence="1" id="KW-0812">Transmembrane</keyword>
<proteinExistence type="predicted"/>
<feature type="transmembrane region" description="Helical" evidence="1">
    <location>
        <begin position="48"/>
        <end position="67"/>
    </location>
</feature>
<keyword evidence="1" id="KW-0472">Membrane</keyword>
<keyword evidence="1" id="KW-1133">Transmembrane helix</keyword>
<dbReference type="EMBL" id="DYXG01000058">
    <property type="protein sequence ID" value="HJE97147.1"/>
    <property type="molecule type" value="Genomic_DNA"/>
</dbReference>